<dbReference type="AlphaFoldDB" id="A0A2Z6ZVA9"/>
<accession>A0A2Z6ZVA9</accession>
<gene>
    <name evidence="1" type="ORF">F511_45703</name>
</gene>
<keyword evidence="2" id="KW-1185">Reference proteome</keyword>
<proteinExistence type="predicted"/>
<evidence type="ECO:0000313" key="2">
    <source>
        <dbReference type="Proteomes" id="UP000250235"/>
    </source>
</evidence>
<name>A0A2Z6ZVA9_9LAMI</name>
<evidence type="ECO:0000313" key="1">
    <source>
        <dbReference type="EMBL" id="KZV06817.1"/>
    </source>
</evidence>
<reference evidence="1 2" key="1">
    <citation type="journal article" date="2015" name="Proc. Natl. Acad. Sci. U.S.A.">
        <title>The resurrection genome of Boea hygrometrica: A blueprint for survival of dehydration.</title>
        <authorList>
            <person name="Xiao L."/>
            <person name="Yang G."/>
            <person name="Zhang L."/>
            <person name="Yang X."/>
            <person name="Zhao S."/>
            <person name="Ji Z."/>
            <person name="Zhou Q."/>
            <person name="Hu M."/>
            <person name="Wang Y."/>
            <person name="Chen M."/>
            <person name="Xu Y."/>
            <person name="Jin H."/>
            <person name="Xiao X."/>
            <person name="Hu G."/>
            <person name="Bao F."/>
            <person name="Hu Y."/>
            <person name="Wan P."/>
            <person name="Li L."/>
            <person name="Deng X."/>
            <person name="Kuang T."/>
            <person name="Xiang C."/>
            <person name="Zhu J.K."/>
            <person name="Oliver M.J."/>
            <person name="He Y."/>
        </authorList>
    </citation>
    <scope>NUCLEOTIDE SEQUENCE [LARGE SCALE GENOMIC DNA]</scope>
    <source>
        <strain evidence="2">cv. XS01</strain>
    </source>
</reference>
<organism evidence="1 2">
    <name type="scientific">Dorcoceras hygrometricum</name>
    <dbReference type="NCBI Taxonomy" id="472368"/>
    <lineage>
        <taxon>Eukaryota</taxon>
        <taxon>Viridiplantae</taxon>
        <taxon>Streptophyta</taxon>
        <taxon>Embryophyta</taxon>
        <taxon>Tracheophyta</taxon>
        <taxon>Spermatophyta</taxon>
        <taxon>Magnoliopsida</taxon>
        <taxon>eudicotyledons</taxon>
        <taxon>Gunneridae</taxon>
        <taxon>Pentapetalae</taxon>
        <taxon>asterids</taxon>
        <taxon>lamiids</taxon>
        <taxon>Lamiales</taxon>
        <taxon>Gesneriaceae</taxon>
        <taxon>Didymocarpoideae</taxon>
        <taxon>Trichosporeae</taxon>
        <taxon>Loxocarpinae</taxon>
        <taxon>Dorcoceras</taxon>
    </lineage>
</organism>
<dbReference type="EMBL" id="KV058996">
    <property type="protein sequence ID" value="KZV06817.1"/>
    <property type="molecule type" value="Genomic_DNA"/>
</dbReference>
<sequence length="117" mass="12724">MAERRHAWRCPTARMCARGIARWPRDGQQLPADACCCSVQVVALLAAAISRMGAPSAGRCPVQWLRGRGLLDVRIDRVMMRAVVPHMLPRARGLLPRDLFAAASAVRPPSDDVNVAG</sequence>
<dbReference type="Proteomes" id="UP000250235">
    <property type="component" value="Unassembled WGS sequence"/>
</dbReference>
<protein>
    <submittedName>
        <fullName evidence="1">Mitochondrial outer membrane protein porin 2-like</fullName>
    </submittedName>
</protein>